<feature type="non-terminal residue" evidence="1">
    <location>
        <position position="1"/>
    </location>
</feature>
<dbReference type="AlphaFoldDB" id="A0A8J4VCK0"/>
<evidence type="ECO:0000313" key="1">
    <source>
        <dbReference type="EMBL" id="KAF3945644.1"/>
    </source>
</evidence>
<sequence length="54" mass="6073">GKIERGWNHYRIPNLIAVYGKVNKSLQPRYKGQAVSSRAYQACVYLSVFSKIGG</sequence>
<name>A0A8J4VCK0_9ROSI</name>
<dbReference type="Proteomes" id="UP000737018">
    <property type="component" value="Unassembled WGS sequence"/>
</dbReference>
<reference evidence="1" key="1">
    <citation type="submission" date="2020-03" db="EMBL/GenBank/DDBJ databases">
        <title>Castanea mollissima Vanexum genome sequencing.</title>
        <authorList>
            <person name="Staton M."/>
        </authorList>
    </citation>
    <scope>NUCLEOTIDE SEQUENCE</scope>
    <source>
        <tissue evidence="1">Leaf</tissue>
    </source>
</reference>
<keyword evidence="2" id="KW-1185">Reference proteome</keyword>
<gene>
    <name evidence="1" type="ORF">CMV_028001</name>
</gene>
<proteinExistence type="predicted"/>
<accession>A0A8J4VCK0</accession>
<organism evidence="1 2">
    <name type="scientific">Castanea mollissima</name>
    <name type="common">Chinese chestnut</name>
    <dbReference type="NCBI Taxonomy" id="60419"/>
    <lineage>
        <taxon>Eukaryota</taxon>
        <taxon>Viridiplantae</taxon>
        <taxon>Streptophyta</taxon>
        <taxon>Embryophyta</taxon>
        <taxon>Tracheophyta</taxon>
        <taxon>Spermatophyta</taxon>
        <taxon>Magnoliopsida</taxon>
        <taxon>eudicotyledons</taxon>
        <taxon>Gunneridae</taxon>
        <taxon>Pentapetalae</taxon>
        <taxon>rosids</taxon>
        <taxon>fabids</taxon>
        <taxon>Fagales</taxon>
        <taxon>Fagaceae</taxon>
        <taxon>Castanea</taxon>
    </lineage>
</organism>
<protein>
    <submittedName>
        <fullName evidence="1">Uncharacterized protein</fullName>
    </submittedName>
</protein>
<evidence type="ECO:0000313" key="2">
    <source>
        <dbReference type="Proteomes" id="UP000737018"/>
    </source>
</evidence>
<comment type="caution">
    <text evidence="1">The sequence shown here is derived from an EMBL/GenBank/DDBJ whole genome shotgun (WGS) entry which is preliminary data.</text>
</comment>
<dbReference type="EMBL" id="JRKL02011760">
    <property type="protein sequence ID" value="KAF3945644.1"/>
    <property type="molecule type" value="Genomic_DNA"/>
</dbReference>